<proteinExistence type="predicted"/>
<organism evidence="2 3">
    <name type="scientific">Bacillus cereus VD154</name>
    <dbReference type="NCBI Taxonomy" id="1053238"/>
    <lineage>
        <taxon>Bacteria</taxon>
        <taxon>Bacillati</taxon>
        <taxon>Bacillota</taxon>
        <taxon>Bacilli</taxon>
        <taxon>Bacillales</taxon>
        <taxon>Bacillaceae</taxon>
        <taxon>Bacillus</taxon>
        <taxon>Bacillus cereus group</taxon>
    </lineage>
</organism>
<protein>
    <recommendedName>
        <fullName evidence="4">Cell wall anchor protein</fullName>
    </recommendedName>
</protein>
<feature type="non-terminal residue" evidence="2">
    <location>
        <position position="120"/>
    </location>
</feature>
<feature type="region of interest" description="Disordered" evidence="1">
    <location>
        <begin position="40"/>
        <end position="120"/>
    </location>
</feature>
<sequence>MTKIFILASTLSLSFFSGLNIGNATTENFQPLTNAIVQNSDHFAEGNSKDNNIPPGNNGSQDDTGSGGNGSGGNGSGGNGSGDNGSGGNGSGGNGSGGNGSGGSGSDGSGSGGNGSGGNG</sequence>
<name>A0A9W5KSC6_BACCE</name>
<evidence type="ECO:0008006" key="4">
    <source>
        <dbReference type="Google" id="ProtNLM"/>
    </source>
</evidence>
<reference evidence="2 3" key="1">
    <citation type="submission" date="2012-04" db="EMBL/GenBank/DDBJ databases">
        <title>The Genome Sequence of Bacillus cereus VD154.</title>
        <authorList>
            <consortium name="The Broad Institute Genome Sequencing Platform"/>
            <consortium name="The Broad Institute Genome Sequencing Center for Infectious Disease"/>
            <person name="Feldgarden M."/>
            <person name="Van der Auwera G.A."/>
            <person name="Mahillon J."/>
            <person name="Duprez V."/>
            <person name="Timmery S."/>
            <person name="Mattelet C."/>
            <person name="Dierick K."/>
            <person name="Sun M."/>
            <person name="Yu Z."/>
            <person name="Zhu L."/>
            <person name="Hu X."/>
            <person name="Shank E.B."/>
            <person name="Swiecicka I."/>
            <person name="Hansen B.M."/>
            <person name="Andrup L."/>
            <person name="Young S.K."/>
            <person name="Zeng Q."/>
            <person name="Gargeya S."/>
            <person name="Fitzgerald M."/>
            <person name="Haas B."/>
            <person name="Abouelleil A."/>
            <person name="Alvarado L."/>
            <person name="Arachchi H.M."/>
            <person name="Berlin A."/>
            <person name="Chapman S.B."/>
            <person name="Goldberg J."/>
            <person name="Griggs A."/>
            <person name="Gujja S."/>
            <person name="Hansen M."/>
            <person name="Howarth C."/>
            <person name="Imamovic A."/>
            <person name="Larimer J."/>
            <person name="McCowen C."/>
            <person name="Montmayeur A."/>
            <person name="Murphy C."/>
            <person name="Neiman D."/>
            <person name="Pearson M."/>
            <person name="Priest M."/>
            <person name="Roberts A."/>
            <person name="Saif S."/>
            <person name="Shea T."/>
            <person name="Sisk P."/>
            <person name="Sykes S."/>
            <person name="Wortman J."/>
            <person name="Nusbaum C."/>
            <person name="Birren B."/>
        </authorList>
    </citation>
    <scope>NUCLEOTIDE SEQUENCE [LARGE SCALE GENOMIC DNA]</scope>
    <source>
        <strain evidence="2 3">VD154</strain>
    </source>
</reference>
<dbReference type="AlphaFoldDB" id="A0A9W5KSC6"/>
<comment type="caution">
    <text evidence="2">The sequence shown here is derived from an EMBL/GenBank/DDBJ whole genome shotgun (WGS) entry which is preliminary data.</text>
</comment>
<gene>
    <name evidence="2" type="ORF">IK5_05216</name>
</gene>
<dbReference type="EMBL" id="AHFG01000069">
    <property type="protein sequence ID" value="EJR67407.1"/>
    <property type="molecule type" value="Genomic_DNA"/>
</dbReference>
<feature type="compositionally biased region" description="Gly residues" evidence="1">
    <location>
        <begin position="65"/>
        <end position="120"/>
    </location>
</feature>
<evidence type="ECO:0000256" key="1">
    <source>
        <dbReference type="SAM" id="MobiDB-lite"/>
    </source>
</evidence>
<accession>A0A9W5KSC6</accession>
<evidence type="ECO:0000313" key="3">
    <source>
        <dbReference type="Proteomes" id="UP000006967"/>
    </source>
</evidence>
<evidence type="ECO:0000313" key="2">
    <source>
        <dbReference type="EMBL" id="EJR67407.1"/>
    </source>
</evidence>
<dbReference type="Proteomes" id="UP000006967">
    <property type="component" value="Unassembled WGS sequence"/>
</dbReference>